<feature type="compositionally biased region" description="Acidic residues" evidence="1">
    <location>
        <begin position="24"/>
        <end position="33"/>
    </location>
</feature>
<evidence type="ECO:0000256" key="2">
    <source>
        <dbReference type="SAM" id="Phobius"/>
    </source>
</evidence>
<dbReference type="InterPro" id="IPR038468">
    <property type="entry name" value="MmpS_C"/>
</dbReference>
<feature type="transmembrane region" description="Helical" evidence="2">
    <location>
        <begin position="108"/>
        <end position="129"/>
    </location>
</feature>
<organism evidence="3 4">
    <name type="scientific">Gordonia sesuvii</name>
    <dbReference type="NCBI Taxonomy" id="3116777"/>
    <lineage>
        <taxon>Bacteria</taxon>
        <taxon>Bacillati</taxon>
        <taxon>Actinomycetota</taxon>
        <taxon>Actinomycetes</taxon>
        <taxon>Mycobacteriales</taxon>
        <taxon>Gordoniaceae</taxon>
        <taxon>Gordonia</taxon>
    </lineage>
</organism>
<reference evidence="3 4" key="1">
    <citation type="submission" date="2024-01" db="EMBL/GenBank/DDBJ databases">
        <title>Draft genome sequence of Gordonia sp. LSe1-13.</title>
        <authorList>
            <person name="Suphannarot A."/>
            <person name="Mingma R."/>
        </authorList>
    </citation>
    <scope>NUCLEOTIDE SEQUENCE [LARGE SCALE GENOMIC DNA]</scope>
    <source>
        <strain evidence="3 4">LSe1-13</strain>
    </source>
</reference>
<feature type="region of interest" description="Disordered" evidence="1">
    <location>
        <begin position="131"/>
        <end position="181"/>
    </location>
</feature>
<keyword evidence="2" id="KW-0472">Membrane</keyword>
<feature type="compositionally biased region" description="Low complexity" evidence="1">
    <location>
        <begin position="136"/>
        <end position="172"/>
    </location>
</feature>
<dbReference type="Proteomes" id="UP001347146">
    <property type="component" value="Unassembled WGS sequence"/>
</dbReference>
<evidence type="ECO:0000313" key="4">
    <source>
        <dbReference type="Proteomes" id="UP001347146"/>
    </source>
</evidence>
<feature type="compositionally biased region" description="Basic and acidic residues" evidence="1">
    <location>
        <begin position="1"/>
        <end position="23"/>
    </location>
</feature>
<dbReference type="Gene3D" id="2.60.40.2880">
    <property type="entry name" value="MmpS1-5, C-terminal soluble domain"/>
    <property type="match status" value="1"/>
</dbReference>
<gene>
    <name evidence="3" type="ORF">VZC37_06565</name>
</gene>
<name>A0ABU7MA47_9ACTN</name>
<dbReference type="RefSeq" id="WP_330431588.1">
    <property type="nucleotide sequence ID" value="NZ_JAZDUF010000001.1"/>
</dbReference>
<comment type="caution">
    <text evidence="3">The sequence shown here is derived from an EMBL/GenBank/DDBJ whole genome shotgun (WGS) entry which is preliminary data.</text>
</comment>
<evidence type="ECO:0000313" key="3">
    <source>
        <dbReference type="EMBL" id="MEE3849987.1"/>
    </source>
</evidence>
<keyword evidence="4" id="KW-1185">Reference proteome</keyword>
<feature type="region of interest" description="Disordered" evidence="1">
    <location>
        <begin position="1"/>
        <end position="104"/>
    </location>
</feature>
<proteinExistence type="predicted"/>
<protein>
    <recommendedName>
        <fullName evidence="5">MmpS family membrane protein</fullName>
    </recommendedName>
</protein>
<evidence type="ECO:0000256" key="1">
    <source>
        <dbReference type="SAM" id="MobiDB-lite"/>
    </source>
</evidence>
<keyword evidence="2" id="KW-1133">Transmembrane helix</keyword>
<dbReference type="EMBL" id="JAZDUF010000001">
    <property type="protein sequence ID" value="MEE3849987.1"/>
    <property type="molecule type" value="Genomic_DNA"/>
</dbReference>
<accession>A0ABU7MA47</accession>
<feature type="compositionally biased region" description="Pro residues" evidence="1">
    <location>
        <begin position="51"/>
        <end position="66"/>
    </location>
</feature>
<sequence length="263" mass="26673">MTRPPDEPWDPNRESPETRRFEPSDETAYDGGDDTAAYGPTDEIPGQRGPQQPPPNQPPPNQPPPQTAAYPGPYDAPQAYTEASSYGPGYGGPMPPEQPPSKNTGRTVGLALAVLGALVVVALVGVLIARGGTDDSGGTAAGGASSSTTATTSDESTTTTTTTTTTPEETTTTPPPEPPGQVTYQLTGNGDVVGIRYLNQGSSVVVAAAGTPWTQAATVAGSSAEITAIVLRGPVTCNILRGGDLLASSTSRGGPLRCAATLN</sequence>
<keyword evidence="2" id="KW-0812">Transmembrane</keyword>
<evidence type="ECO:0008006" key="5">
    <source>
        <dbReference type="Google" id="ProtNLM"/>
    </source>
</evidence>